<feature type="compositionally biased region" description="Basic and acidic residues" evidence="1">
    <location>
        <begin position="280"/>
        <end position="293"/>
    </location>
</feature>
<feature type="compositionally biased region" description="Basic residues" evidence="1">
    <location>
        <begin position="1"/>
        <end position="12"/>
    </location>
</feature>
<feature type="compositionally biased region" description="Polar residues" evidence="1">
    <location>
        <begin position="62"/>
        <end position="77"/>
    </location>
</feature>
<dbReference type="PANTHER" id="PTHR22093">
    <property type="entry name" value="LEUKOCYTE RECEPTOR CLUSTER LRC MEMBER 1"/>
    <property type="match status" value="1"/>
</dbReference>
<feature type="region of interest" description="Disordered" evidence="1">
    <location>
        <begin position="1"/>
        <end position="329"/>
    </location>
</feature>
<evidence type="ECO:0000256" key="1">
    <source>
        <dbReference type="SAM" id="MobiDB-lite"/>
    </source>
</evidence>
<evidence type="ECO:0000313" key="3">
    <source>
        <dbReference type="EMBL" id="WWC86292.1"/>
    </source>
</evidence>
<dbReference type="EMBL" id="CP144098">
    <property type="protein sequence ID" value="WWC86292.1"/>
    <property type="molecule type" value="Genomic_DNA"/>
</dbReference>
<feature type="compositionally biased region" description="Low complexity" evidence="1">
    <location>
        <begin position="239"/>
        <end position="257"/>
    </location>
</feature>
<feature type="compositionally biased region" description="Basic and acidic residues" evidence="1">
    <location>
        <begin position="192"/>
        <end position="212"/>
    </location>
</feature>
<reference evidence="3 4" key="1">
    <citation type="submission" date="2024-01" db="EMBL/GenBank/DDBJ databases">
        <title>Comparative genomics of Cryptococcus and Kwoniella reveals pathogenesis evolution and contrasting modes of karyotype evolution via chromosome fusion or intercentromeric recombination.</title>
        <authorList>
            <person name="Coelho M.A."/>
            <person name="David-Palma M."/>
            <person name="Shea T."/>
            <person name="Bowers K."/>
            <person name="McGinley-Smith S."/>
            <person name="Mohammad A.W."/>
            <person name="Gnirke A."/>
            <person name="Yurkov A.M."/>
            <person name="Nowrousian M."/>
            <person name="Sun S."/>
            <person name="Cuomo C.A."/>
            <person name="Heitman J."/>
        </authorList>
    </citation>
    <scope>NUCLEOTIDE SEQUENCE [LARGE SCALE GENOMIC DNA]</scope>
    <source>
        <strain evidence="3 4">CBS 6074</strain>
    </source>
</reference>
<keyword evidence="4" id="KW-1185">Reference proteome</keyword>
<protein>
    <recommendedName>
        <fullName evidence="2">CBF1-interacting co-repressor CIR N-terminal domain-containing protein</fullName>
    </recommendedName>
</protein>
<organism evidence="3 4">
    <name type="scientific">Kwoniella dendrophila CBS 6074</name>
    <dbReference type="NCBI Taxonomy" id="1295534"/>
    <lineage>
        <taxon>Eukaryota</taxon>
        <taxon>Fungi</taxon>
        <taxon>Dikarya</taxon>
        <taxon>Basidiomycota</taxon>
        <taxon>Agaricomycotina</taxon>
        <taxon>Tremellomycetes</taxon>
        <taxon>Tremellales</taxon>
        <taxon>Cryptococcaceae</taxon>
        <taxon>Kwoniella</taxon>
    </lineage>
</organism>
<evidence type="ECO:0000313" key="4">
    <source>
        <dbReference type="Proteomes" id="UP001355207"/>
    </source>
</evidence>
<proteinExistence type="predicted"/>
<gene>
    <name evidence="3" type="ORF">L201_001165</name>
</gene>
<evidence type="ECO:0000259" key="2">
    <source>
        <dbReference type="SMART" id="SM01083"/>
    </source>
</evidence>
<sequence length="351" mass="40765">MPRLQILHHKSYHPYLEKNKQRVREDEARARAEELAAEQREVDAEAQDRLSTLRRRAGSPSYVDNQIDNDNLPSTSSSRDKDHGHGKSLIERHREKKAKEEKREKKKRDRLDFDFPSETARRNKGKDKAKYDEDDEDSGARGMGKWETDGHLNLFADLERDPRLNKTQPTLAEIAKAKKDQEADPFTLYLGRPDKETKPWYVDKDLKRIEDREIGEEAEERRERDRRKDARSKNRNDPLTHISTLLTTSSSSISRSHGTQHRPHHHHKQSNISQPSNPAEVRKARELSERERALALIAKSKQPVGGRLWDDTPSTVGGGNRSWAEEWEREQAKAGRRFFDKPPNGARSWEV</sequence>
<feature type="compositionally biased region" description="Basic residues" evidence="1">
    <location>
        <begin position="258"/>
        <end position="269"/>
    </location>
</feature>
<feature type="domain" description="CBF1-interacting co-repressor CIR N-terminal" evidence="2">
    <location>
        <begin position="11"/>
        <end position="47"/>
    </location>
</feature>
<feature type="compositionally biased region" description="Basic and acidic residues" evidence="1">
    <location>
        <begin position="219"/>
        <end position="238"/>
    </location>
</feature>
<feature type="compositionally biased region" description="Basic and acidic residues" evidence="1">
    <location>
        <begin position="78"/>
        <end position="113"/>
    </location>
</feature>
<dbReference type="GeneID" id="91091837"/>
<feature type="compositionally biased region" description="Basic and acidic residues" evidence="1">
    <location>
        <begin position="15"/>
        <end position="48"/>
    </location>
</feature>
<dbReference type="PANTHER" id="PTHR22093:SF0">
    <property type="entry name" value="LEUKOCYTE RECEPTOR CLUSTER MEMBER 1"/>
    <property type="match status" value="1"/>
</dbReference>
<name>A0AAX4JN96_9TREE</name>
<dbReference type="Proteomes" id="UP001355207">
    <property type="component" value="Chromosome 1"/>
</dbReference>
<dbReference type="AlphaFoldDB" id="A0AAX4JN96"/>
<dbReference type="SMART" id="SM01083">
    <property type="entry name" value="Cir_N"/>
    <property type="match status" value="1"/>
</dbReference>
<dbReference type="InterPro" id="IPR019339">
    <property type="entry name" value="CIR_N_dom"/>
</dbReference>
<dbReference type="RefSeq" id="XP_066073055.1">
    <property type="nucleotide sequence ID" value="XM_066216958.1"/>
</dbReference>
<accession>A0AAX4JN96</accession>
<dbReference type="InterPro" id="IPR039875">
    <property type="entry name" value="LENG1-like"/>
</dbReference>